<evidence type="ECO:0000313" key="2">
    <source>
        <dbReference type="EMBL" id="KAK9147683.1"/>
    </source>
</evidence>
<dbReference type="EMBL" id="JBBNAG010000003">
    <property type="protein sequence ID" value="KAK9147683.1"/>
    <property type="molecule type" value="Genomic_DNA"/>
</dbReference>
<comment type="caution">
    <text evidence="2">The sequence shown here is derived from an EMBL/GenBank/DDBJ whole genome shotgun (WGS) entry which is preliminary data.</text>
</comment>
<reference evidence="2 3" key="1">
    <citation type="submission" date="2024-01" db="EMBL/GenBank/DDBJ databases">
        <title>Genome assemblies of Stephania.</title>
        <authorList>
            <person name="Yang L."/>
        </authorList>
    </citation>
    <scope>NUCLEOTIDE SEQUENCE [LARGE SCALE GENOMIC DNA]</scope>
    <source>
        <strain evidence="2">JXDWG</strain>
        <tissue evidence="2">Leaf</tissue>
    </source>
</reference>
<feature type="compositionally biased region" description="Low complexity" evidence="1">
    <location>
        <begin position="88"/>
        <end position="111"/>
    </location>
</feature>
<feature type="region of interest" description="Disordered" evidence="1">
    <location>
        <begin position="1"/>
        <end position="171"/>
    </location>
</feature>
<feature type="compositionally biased region" description="Basic and acidic residues" evidence="1">
    <location>
        <begin position="160"/>
        <end position="171"/>
    </location>
</feature>
<dbReference type="AlphaFoldDB" id="A0AAP0PK29"/>
<gene>
    <name evidence="2" type="ORF">Scep_006440</name>
</gene>
<proteinExistence type="predicted"/>
<organism evidence="2 3">
    <name type="scientific">Stephania cephalantha</name>
    <dbReference type="NCBI Taxonomy" id="152367"/>
    <lineage>
        <taxon>Eukaryota</taxon>
        <taxon>Viridiplantae</taxon>
        <taxon>Streptophyta</taxon>
        <taxon>Embryophyta</taxon>
        <taxon>Tracheophyta</taxon>
        <taxon>Spermatophyta</taxon>
        <taxon>Magnoliopsida</taxon>
        <taxon>Ranunculales</taxon>
        <taxon>Menispermaceae</taxon>
        <taxon>Menispermoideae</taxon>
        <taxon>Cissampelideae</taxon>
        <taxon>Stephania</taxon>
    </lineage>
</organism>
<accession>A0AAP0PK29</accession>
<protein>
    <submittedName>
        <fullName evidence="2">Uncharacterized protein</fullName>
    </submittedName>
</protein>
<sequence>MTGGDEPAVSRLGGSRRKHRRTMAGATPAAEQPRTRAAAGTGIGSRISRGRRSGAAIGGGRPGWLCGSAEDGKGGSDEDDQQCSGGTAAAQVGSSGSDAGSGSATPAATVVRRFRQRRGGGGGGAAAAATQVRWRVAKPIDPRRDNNSGQGVVTSTTRRVAREGDTRRRPW</sequence>
<evidence type="ECO:0000256" key="1">
    <source>
        <dbReference type="SAM" id="MobiDB-lite"/>
    </source>
</evidence>
<name>A0AAP0PK29_9MAGN</name>
<evidence type="ECO:0000313" key="3">
    <source>
        <dbReference type="Proteomes" id="UP001419268"/>
    </source>
</evidence>
<dbReference type="Proteomes" id="UP001419268">
    <property type="component" value="Unassembled WGS sequence"/>
</dbReference>
<keyword evidence="3" id="KW-1185">Reference proteome</keyword>
<feature type="compositionally biased region" description="Polar residues" evidence="1">
    <location>
        <begin position="147"/>
        <end position="158"/>
    </location>
</feature>